<dbReference type="Pfam" id="PF10370">
    <property type="entry name" value="Rv2993c-like_N"/>
    <property type="match status" value="1"/>
</dbReference>
<dbReference type="InterPro" id="IPR018833">
    <property type="entry name" value="Rv2993c-like_N"/>
</dbReference>
<dbReference type="PANTHER" id="PTHR42796:SF4">
    <property type="entry name" value="FUMARYLACETOACETATE HYDROLASE DOMAIN-CONTAINING PROTEIN 2A"/>
    <property type="match status" value="1"/>
</dbReference>
<dbReference type="GO" id="GO:0044281">
    <property type="term" value="P:small molecule metabolic process"/>
    <property type="evidence" value="ECO:0007669"/>
    <property type="project" value="UniProtKB-ARBA"/>
</dbReference>
<proteinExistence type="inferred from homology"/>
<evidence type="ECO:0000313" key="8">
    <source>
        <dbReference type="Proteomes" id="UP000093412"/>
    </source>
</evidence>
<dbReference type="Pfam" id="PF01557">
    <property type="entry name" value="FAA_hydrolase"/>
    <property type="match status" value="1"/>
</dbReference>
<evidence type="ECO:0000256" key="1">
    <source>
        <dbReference type="ARBA" id="ARBA00010211"/>
    </source>
</evidence>
<sequence length="247" mass="25578">MRLARIATPTGPRPVVQDGDVWAVVVDHHSPGLERTGETHPVDGARLLAPCEPRVVLGMAHNSGPADRLVPPQAFTKSARTVVGPGEPVRLDPAAGKVVVEGELAIVIARTARHLTPEQVPGVILGWTVGNDVTAYEQSALDDKFTQSKNGDGFTPLGPWIETDLAVAGVADLAIDVQVDGATQAEASTSGLAWDVVEQLVYLTSHLTLGPGDVVLTGSPGTSAHVVPGQTSAITIEGIGTLTNPIV</sequence>
<keyword evidence="5" id="KW-0413">Isomerase</keyword>
<dbReference type="SUPFAM" id="SSF56529">
    <property type="entry name" value="FAH"/>
    <property type="match status" value="1"/>
</dbReference>
<evidence type="ECO:0000313" key="5">
    <source>
        <dbReference type="EMBL" id="KZM33812.1"/>
    </source>
</evidence>
<evidence type="ECO:0000256" key="2">
    <source>
        <dbReference type="ARBA" id="ARBA00022723"/>
    </source>
</evidence>
<evidence type="ECO:0000313" key="6">
    <source>
        <dbReference type="EMBL" id="OCI33190.1"/>
    </source>
</evidence>
<dbReference type="EMBL" id="MAQA01000001">
    <property type="protein sequence ID" value="OCI33190.1"/>
    <property type="molecule type" value="Genomic_DNA"/>
</dbReference>
<dbReference type="InterPro" id="IPR036663">
    <property type="entry name" value="Fumarylacetoacetase_C_sf"/>
</dbReference>
<dbReference type="Gene3D" id="3.90.850.10">
    <property type="entry name" value="Fumarylacetoacetase-like, C-terminal domain"/>
    <property type="match status" value="1"/>
</dbReference>
<accession>A0A163Q5I1</accession>
<dbReference type="Gene3D" id="2.30.30.370">
    <property type="entry name" value="FAH"/>
    <property type="match status" value="1"/>
</dbReference>
<gene>
    <name evidence="5" type="primary">hpcE</name>
    <name evidence="6" type="ORF">OERS_01130</name>
    <name evidence="5" type="ORF">OJAG_36520</name>
</gene>
<keyword evidence="2" id="KW-0479">Metal-binding</keyword>
<name>A0A163Q5I1_9CELL</name>
<protein>
    <submittedName>
        <fullName evidence="5">Homoprotocatechuate catabolism bifunctional isomerase/decarboxylase</fullName>
    </submittedName>
</protein>
<comment type="caution">
    <text evidence="5">The sequence shown here is derived from an EMBL/GenBank/DDBJ whole genome shotgun (WGS) entry which is preliminary data.</text>
</comment>
<dbReference type="PATRIC" id="fig|43678.3.peg.3816"/>
<evidence type="ECO:0000313" key="7">
    <source>
        <dbReference type="Proteomes" id="UP000076447"/>
    </source>
</evidence>
<reference evidence="6 8" key="2">
    <citation type="submission" date="2016-06" db="EMBL/GenBank/DDBJ databases">
        <title>Genome sequence of Oerskovia enterophila DSM 43852.</title>
        <authorList>
            <person name="Poehlein A."/>
            <person name="Jag V."/>
            <person name="Bengelsdorf F.R."/>
            <person name="Daniel R."/>
            <person name="Duerre P."/>
        </authorList>
    </citation>
    <scope>NUCLEOTIDE SEQUENCE [LARGE SCALE GENOMIC DNA]</scope>
    <source>
        <strain evidence="6 8">DSM 43852</strain>
    </source>
</reference>
<evidence type="ECO:0000259" key="3">
    <source>
        <dbReference type="Pfam" id="PF01557"/>
    </source>
</evidence>
<dbReference type="Proteomes" id="UP000093412">
    <property type="component" value="Unassembled WGS sequence"/>
</dbReference>
<feature type="domain" description="Rv2993c-like N-terminal" evidence="4">
    <location>
        <begin position="1"/>
        <end position="50"/>
    </location>
</feature>
<dbReference type="InterPro" id="IPR011234">
    <property type="entry name" value="Fumarylacetoacetase-like_C"/>
</dbReference>
<dbReference type="GO" id="GO:0046872">
    <property type="term" value="F:metal ion binding"/>
    <property type="evidence" value="ECO:0007669"/>
    <property type="project" value="UniProtKB-KW"/>
</dbReference>
<dbReference type="RefSeq" id="WP_068623508.1">
    <property type="nucleotide sequence ID" value="NZ_LRIE01000084.1"/>
</dbReference>
<dbReference type="GO" id="GO:0016853">
    <property type="term" value="F:isomerase activity"/>
    <property type="evidence" value="ECO:0007669"/>
    <property type="project" value="UniProtKB-KW"/>
</dbReference>
<organism evidence="5 7">
    <name type="scientific">Oerskovia enterophila</name>
    <dbReference type="NCBI Taxonomy" id="43678"/>
    <lineage>
        <taxon>Bacteria</taxon>
        <taxon>Bacillati</taxon>
        <taxon>Actinomycetota</taxon>
        <taxon>Actinomycetes</taxon>
        <taxon>Micrococcales</taxon>
        <taxon>Cellulomonadaceae</taxon>
        <taxon>Oerskovia</taxon>
    </lineage>
</organism>
<dbReference type="EMBL" id="LRIE01000084">
    <property type="protein sequence ID" value="KZM33812.1"/>
    <property type="molecule type" value="Genomic_DNA"/>
</dbReference>
<dbReference type="Proteomes" id="UP000076447">
    <property type="component" value="Unassembled WGS sequence"/>
</dbReference>
<keyword evidence="8" id="KW-1185">Reference proteome</keyword>
<dbReference type="AlphaFoldDB" id="A0A163Q5I1"/>
<feature type="domain" description="Fumarylacetoacetase-like C-terminal" evidence="3">
    <location>
        <begin position="68"/>
        <end position="247"/>
    </location>
</feature>
<dbReference type="PANTHER" id="PTHR42796">
    <property type="entry name" value="FUMARYLACETOACETATE HYDROLASE DOMAIN-CONTAINING PROTEIN 2A-RELATED"/>
    <property type="match status" value="1"/>
</dbReference>
<reference evidence="5 7" key="1">
    <citation type="submission" date="2016-01" db="EMBL/GenBank/DDBJ databases">
        <title>Genome sequence of Oerskovia enterophila VJag, an agar and cellulose degrading bacterium.</title>
        <authorList>
            <person name="Poehlein A."/>
            <person name="Jag V."/>
            <person name="Bengelsdorf F."/>
            <person name="Duerre P."/>
            <person name="Daniel R."/>
        </authorList>
    </citation>
    <scope>NUCLEOTIDE SEQUENCE [LARGE SCALE GENOMIC DNA]</scope>
    <source>
        <strain evidence="5 7">VJag</strain>
    </source>
</reference>
<evidence type="ECO:0000259" key="4">
    <source>
        <dbReference type="Pfam" id="PF10370"/>
    </source>
</evidence>
<comment type="similarity">
    <text evidence="1">Belongs to the FAH family.</text>
</comment>
<dbReference type="OrthoDB" id="9805307at2"/>
<dbReference type="InterPro" id="IPR051121">
    <property type="entry name" value="FAH"/>
</dbReference>
<dbReference type="STRING" id="43678.OJAG_36520"/>